<keyword evidence="3" id="KW-1185">Reference proteome</keyword>
<feature type="transmembrane region" description="Helical" evidence="1">
    <location>
        <begin position="79"/>
        <end position="98"/>
    </location>
</feature>
<feature type="transmembrane region" description="Helical" evidence="1">
    <location>
        <begin position="37"/>
        <end position="59"/>
    </location>
</feature>
<gene>
    <name evidence="2" type="ORF">SAMN02745204_01227</name>
</gene>
<reference evidence="3" key="1">
    <citation type="submission" date="2016-11" db="EMBL/GenBank/DDBJ databases">
        <authorList>
            <person name="Varghese N."/>
            <person name="Submissions S."/>
        </authorList>
    </citation>
    <scope>NUCLEOTIDE SEQUENCE [LARGE SCALE GENOMIC DNA]</scope>
    <source>
        <strain evidence="3">DSM 14834</strain>
    </source>
</reference>
<proteinExistence type="predicted"/>
<dbReference type="STRING" id="213588.SAMN02745204_01227"/>
<keyword evidence="1" id="KW-1133">Transmembrane helix</keyword>
<evidence type="ECO:0000313" key="3">
    <source>
        <dbReference type="Proteomes" id="UP000242857"/>
    </source>
</evidence>
<feature type="transmembrane region" description="Helical" evidence="1">
    <location>
        <begin position="143"/>
        <end position="162"/>
    </location>
</feature>
<protein>
    <submittedName>
        <fullName evidence="2">Uncharacterized protein</fullName>
    </submittedName>
</protein>
<dbReference type="Proteomes" id="UP000242857">
    <property type="component" value="Unassembled WGS sequence"/>
</dbReference>
<dbReference type="RefSeq" id="WP_072755731.1">
    <property type="nucleotide sequence ID" value="NZ_FQUK01000016.1"/>
</dbReference>
<keyword evidence="1" id="KW-0812">Transmembrane</keyword>
<dbReference type="EMBL" id="FQUK01000016">
    <property type="protein sequence ID" value="SHE82871.1"/>
    <property type="molecule type" value="Genomic_DNA"/>
</dbReference>
<name>A0A1M4WNJ3_9GAMM</name>
<accession>A0A1M4WNJ3</accession>
<dbReference type="OrthoDB" id="5956355at2"/>
<evidence type="ECO:0000256" key="1">
    <source>
        <dbReference type="SAM" id="Phobius"/>
    </source>
</evidence>
<sequence>MTLRRWMWIFIAIGLAALALAAAGRWLLHWPDDAVGMWVGIGAGYLLGAALFLLVPRWWRQHCDEMYAQPASQRYLRTLWPIMLGYALTLFVSLWLVKRGIDSVPLRALVAVLPVLPIALLMRAALRYLREIDELQRRIETEAIGISSLLVALLYFAGGLLQKAKVIDIDAAAAMIWVFPLLCFTYGIAKMALTRRYL</sequence>
<keyword evidence="1" id="KW-0472">Membrane</keyword>
<feature type="transmembrane region" description="Helical" evidence="1">
    <location>
        <begin position="104"/>
        <end position="122"/>
    </location>
</feature>
<organism evidence="2 3">
    <name type="scientific">Thermomonas hydrothermalis</name>
    <dbReference type="NCBI Taxonomy" id="213588"/>
    <lineage>
        <taxon>Bacteria</taxon>
        <taxon>Pseudomonadati</taxon>
        <taxon>Pseudomonadota</taxon>
        <taxon>Gammaproteobacteria</taxon>
        <taxon>Lysobacterales</taxon>
        <taxon>Lysobacteraceae</taxon>
        <taxon>Thermomonas</taxon>
    </lineage>
</organism>
<dbReference type="AlphaFoldDB" id="A0A1M4WNJ3"/>
<feature type="transmembrane region" description="Helical" evidence="1">
    <location>
        <begin position="174"/>
        <end position="193"/>
    </location>
</feature>
<evidence type="ECO:0000313" key="2">
    <source>
        <dbReference type="EMBL" id="SHE82871.1"/>
    </source>
</evidence>